<reference evidence="1 2" key="1">
    <citation type="journal article" date="2019" name="Commun. Biol.">
        <title>The bagworm genome reveals a unique fibroin gene that provides high tensile strength.</title>
        <authorList>
            <person name="Kono N."/>
            <person name="Nakamura H."/>
            <person name="Ohtoshi R."/>
            <person name="Tomita M."/>
            <person name="Numata K."/>
            <person name="Arakawa K."/>
        </authorList>
    </citation>
    <scope>NUCLEOTIDE SEQUENCE [LARGE SCALE GENOMIC DNA]</scope>
</reference>
<accession>A0A4C1SQF1</accession>
<sequence>MSGNPESKTHTPDKPVITAGKPNVVFASNSGSSTVFDFNPGHALDSYYDPTFCFDSGTVLNFSHVRLMIETDKGITYQQKNFDDGKGNHEWTSVHGYVIGEDDPKLSLDQRVERANITESEIRALEGATFHRFKIA</sequence>
<dbReference type="Proteomes" id="UP000299102">
    <property type="component" value="Unassembled WGS sequence"/>
</dbReference>
<dbReference type="AlphaFoldDB" id="A0A4C1SQF1"/>
<gene>
    <name evidence="1" type="ORF">EVAR_101795_1</name>
</gene>
<proteinExistence type="predicted"/>
<name>A0A4C1SQF1_EUMVA</name>
<protein>
    <submittedName>
        <fullName evidence="1">Uncharacterized protein</fullName>
    </submittedName>
</protein>
<comment type="caution">
    <text evidence="1">The sequence shown here is derived from an EMBL/GenBank/DDBJ whole genome shotgun (WGS) entry which is preliminary data.</text>
</comment>
<dbReference type="EMBL" id="BGZK01000010">
    <property type="protein sequence ID" value="GBP03430.1"/>
    <property type="molecule type" value="Genomic_DNA"/>
</dbReference>
<evidence type="ECO:0000313" key="1">
    <source>
        <dbReference type="EMBL" id="GBP03430.1"/>
    </source>
</evidence>
<organism evidence="1 2">
    <name type="scientific">Eumeta variegata</name>
    <name type="common">Bagworm moth</name>
    <name type="synonym">Eumeta japonica</name>
    <dbReference type="NCBI Taxonomy" id="151549"/>
    <lineage>
        <taxon>Eukaryota</taxon>
        <taxon>Metazoa</taxon>
        <taxon>Ecdysozoa</taxon>
        <taxon>Arthropoda</taxon>
        <taxon>Hexapoda</taxon>
        <taxon>Insecta</taxon>
        <taxon>Pterygota</taxon>
        <taxon>Neoptera</taxon>
        <taxon>Endopterygota</taxon>
        <taxon>Lepidoptera</taxon>
        <taxon>Glossata</taxon>
        <taxon>Ditrysia</taxon>
        <taxon>Tineoidea</taxon>
        <taxon>Psychidae</taxon>
        <taxon>Oiketicinae</taxon>
        <taxon>Eumeta</taxon>
    </lineage>
</organism>
<evidence type="ECO:0000313" key="2">
    <source>
        <dbReference type="Proteomes" id="UP000299102"/>
    </source>
</evidence>
<keyword evidence="2" id="KW-1185">Reference proteome</keyword>